<dbReference type="Pfam" id="PF01935">
    <property type="entry name" value="DUF87"/>
    <property type="match status" value="1"/>
</dbReference>
<evidence type="ECO:0000313" key="2">
    <source>
        <dbReference type="EMBL" id="GGG71466.1"/>
    </source>
</evidence>
<accession>A0A917H9U2</accession>
<protein>
    <recommendedName>
        <fullName evidence="1">AAA+ ATPase domain-containing protein</fullName>
    </recommendedName>
</protein>
<feature type="domain" description="AAA+ ATPase" evidence="1">
    <location>
        <begin position="156"/>
        <end position="622"/>
    </location>
</feature>
<dbReference type="InterPro" id="IPR027417">
    <property type="entry name" value="P-loop_NTPase"/>
</dbReference>
<sequence length="699" mass="75576">MSEVGVIGRVTSVQSTTLRVSLEVGAKGFTKVGPDGLHTVGVVNSYITVPAGAHRVVAIVTGVSISRHVEKYDRQVLLSEDDQSAYELEAAVVGRFEGEAFKSGLTGYPPLHAPVRSATPREVKNIFLPRDVPALRLGTSAVAAEQDVFLDANLLLGHHCAVVGSTGSGKSCTVMAILDGLLDKPIPNGHIVIFDINGEYAQSFSSATPRGRATRTIVLGPQLGSSEGLFLPHWFMNNEENLALLRAGEGVQAPVLQRSIADARAVSSSTQQDVTKLQVIQSAMTVIEQLFGNSNNSEQPTERQLLSMREVVAGQASIDGPCHSQWTEMLRLIDQAGQSAQLSTQKWSLLTAKQKDILSELFQNLRTQISGAFAVLGMGSAEAAPDFDAPVHYSLQQLCDFFLPNRIQIEQANDNKIAGYVATLQMRLSRLLADGRYDFMTRVENHHDPLGSYLRLLMGADPTQATSDPDWPAANLYAKQAETHDEGPSVTIFDLSLVASDVLENVTALLGRILFDFAVRSDPRAAHPVLLVLEEAHRFIPARRDSSGVGTRSTAVFERIAKEGRKFGLSLLLASQRPSELSETVVAQCGTVIAHRLTHEADQTLLRHATALSSRALLDQLPGLAQQHALVTGVSTGVPAAVRIRDVADPPKSNDPNFLRTWSDASKLDELPSHIDRIVAGWQGNSEEQVTETEGDDLI</sequence>
<reference evidence="2" key="1">
    <citation type="journal article" date="2014" name="Int. J. Syst. Evol. Microbiol.">
        <title>Complete genome sequence of Corynebacterium casei LMG S-19264T (=DSM 44701T), isolated from a smear-ripened cheese.</title>
        <authorList>
            <consortium name="US DOE Joint Genome Institute (JGI-PGF)"/>
            <person name="Walter F."/>
            <person name="Albersmeier A."/>
            <person name="Kalinowski J."/>
            <person name="Ruckert C."/>
        </authorList>
    </citation>
    <scope>NUCLEOTIDE SEQUENCE</scope>
    <source>
        <strain evidence="2">CGMCC 1.12187</strain>
    </source>
</reference>
<dbReference type="SUPFAM" id="SSF52540">
    <property type="entry name" value="P-loop containing nucleoside triphosphate hydrolases"/>
    <property type="match status" value="1"/>
</dbReference>
<reference evidence="2" key="2">
    <citation type="submission" date="2020-09" db="EMBL/GenBank/DDBJ databases">
        <authorList>
            <person name="Sun Q."/>
            <person name="Zhou Y."/>
        </authorList>
    </citation>
    <scope>NUCLEOTIDE SEQUENCE</scope>
    <source>
        <strain evidence="2">CGMCC 1.12187</strain>
    </source>
</reference>
<dbReference type="PANTHER" id="PTHR42957:SF1">
    <property type="entry name" value="HELICASE MJ1565-RELATED"/>
    <property type="match status" value="1"/>
</dbReference>
<evidence type="ECO:0000259" key="1">
    <source>
        <dbReference type="SMART" id="SM00382"/>
    </source>
</evidence>
<dbReference type="AlphaFoldDB" id="A0A917H9U2"/>
<dbReference type="InterPro" id="IPR008571">
    <property type="entry name" value="HerA-like"/>
</dbReference>
<dbReference type="PANTHER" id="PTHR42957">
    <property type="entry name" value="HELICASE MJ1565-RELATED"/>
    <property type="match status" value="1"/>
</dbReference>
<dbReference type="SMART" id="SM00382">
    <property type="entry name" value="AAA"/>
    <property type="match status" value="1"/>
</dbReference>
<gene>
    <name evidence="2" type="ORF">GCM10011374_40180</name>
</gene>
<organism evidence="2 3">
    <name type="scientific">Kocuria dechangensis</name>
    <dbReference type="NCBI Taxonomy" id="1176249"/>
    <lineage>
        <taxon>Bacteria</taxon>
        <taxon>Bacillati</taxon>
        <taxon>Actinomycetota</taxon>
        <taxon>Actinomycetes</taxon>
        <taxon>Micrococcales</taxon>
        <taxon>Micrococcaceae</taxon>
        <taxon>Kocuria</taxon>
    </lineage>
</organism>
<keyword evidence="3" id="KW-1185">Reference proteome</keyword>
<dbReference type="InterPro" id="IPR002789">
    <property type="entry name" value="HerA_central"/>
</dbReference>
<dbReference type="EMBL" id="BMEQ01000045">
    <property type="protein sequence ID" value="GGG71466.1"/>
    <property type="molecule type" value="Genomic_DNA"/>
</dbReference>
<comment type="caution">
    <text evidence="2">The sequence shown here is derived from an EMBL/GenBank/DDBJ whole genome shotgun (WGS) entry which is preliminary data.</text>
</comment>
<dbReference type="Proteomes" id="UP000638848">
    <property type="component" value="Unassembled WGS sequence"/>
</dbReference>
<dbReference type="InterPro" id="IPR003593">
    <property type="entry name" value="AAA+_ATPase"/>
</dbReference>
<evidence type="ECO:0000313" key="3">
    <source>
        <dbReference type="Proteomes" id="UP000638848"/>
    </source>
</evidence>
<dbReference type="Gene3D" id="3.40.50.300">
    <property type="entry name" value="P-loop containing nucleotide triphosphate hydrolases"/>
    <property type="match status" value="2"/>
</dbReference>
<proteinExistence type="predicted"/>
<name>A0A917H9U2_9MICC</name>